<protein>
    <recommendedName>
        <fullName evidence="4">Secreted protein</fullName>
    </recommendedName>
</protein>
<evidence type="ECO:0008006" key="4">
    <source>
        <dbReference type="Google" id="ProtNLM"/>
    </source>
</evidence>
<feature type="chain" id="PRO_5035942444" description="Secreted protein" evidence="1">
    <location>
        <begin position="25"/>
        <end position="285"/>
    </location>
</feature>
<dbReference type="EMBL" id="JAACNO010000254">
    <property type="protein sequence ID" value="KAF4148678.1"/>
    <property type="molecule type" value="Genomic_DNA"/>
</dbReference>
<gene>
    <name evidence="2" type="ORF">GN958_ATG02158</name>
</gene>
<dbReference type="AlphaFoldDB" id="A0A8S9VDI9"/>
<evidence type="ECO:0000256" key="1">
    <source>
        <dbReference type="SAM" id="SignalP"/>
    </source>
</evidence>
<keyword evidence="1" id="KW-0732">Signal</keyword>
<sequence length="285" mass="31058">MNNVRYVAPCSVLLLSSLLDESACSGPSSPDLAKLLFLFLFVTGASPVDIQISMNRQNENFVTYLLVTPAFGDASLGGGRIWEVLAGDALAVNVPKHQYHAGFHVLLTEMQAFARDLDDDFLDNDLVNGFLAGDLDDDLFFAGGLCTDKQCSAVGGSCAVAAFAASTAAEARTLSIAGCWHTAHATHVIITQTTQQYTNHLTCHSVVHHSLLPMDEVDANSVTGITTSRMYFRRVSIPRVGGRIGRPSHFLELRPDNTEVVCPALFLRYCRRVFTWSAATRSHHR</sequence>
<feature type="signal peptide" evidence="1">
    <location>
        <begin position="1"/>
        <end position="24"/>
    </location>
</feature>
<organism evidence="2 3">
    <name type="scientific">Phytophthora infestans</name>
    <name type="common">Potato late blight agent</name>
    <name type="synonym">Botrytis infestans</name>
    <dbReference type="NCBI Taxonomy" id="4787"/>
    <lineage>
        <taxon>Eukaryota</taxon>
        <taxon>Sar</taxon>
        <taxon>Stramenopiles</taxon>
        <taxon>Oomycota</taxon>
        <taxon>Peronosporomycetes</taxon>
        <taxon>Peronosporales</taxon>
        <taxon>Peronosporaceae</taxon>
        <taxon>Phytophthora</taxon>
    </lineage>
</organism>
<comment type="caution">
    <text evidence="2">The sequence shown here is derived from an EMBL/GenBank/DDBJ whole genome shotgun (WGS) entry which is preliminary data.</text>
</comment>
<reference evidence="2" key="1">
    <citation type="submission" date="2020-03" db="EMBL/GenBank/DDBJ databases">
        <title>Hybrid Assembly of Korean Phytophthora infestans isolates.</title>
        <authorList>
            <person name="Prokchorchik M."/>
            <person name="Lee Y."/>
            <person name="Seo J."/>
            <person name="Cho J.-H."/>
            <person name="Park Y.-E."/>
            <person name="Jang D.-C."/>
            <person name="Im J.-S."/>
            <person name="Choi J.-G."/>
            <person name="Park H.-J."/>
            <person name="Lee G.-B."/>
            <person name="Lee Y.-G."/>
            <person name="Hong S.-Y."/>
            <person name="Cho K."/>
            <person name="Sohn K.H."/>
        </authorList>
    </citation>
    <scope>NUCLEOTIDE SEQUENCE</scope>
    <source>
        <strain evidence="2">KR_2_A2</strain>
    </source>
</reference>
<evidence type="ECO:0000313" key="2">
    <source>
        <dbReference type="EMBL" id="KAF4148678.1"/>
    </source>
</evidence>
<dbReference type="Proteomes" id="UP000704712">
    <property type="component" value="Unassembled WGS sequence"/>
</dbReference>
<accession>A0A8S9VDI9</accession>
<proteinExistence type="predicted"/>
<name>A0A8S9VDI9_PHYIN</name>
<evidence type="ECO:0000313" key="3">
    <source>
        <dbReference type="Proteomes" id="UP000704712"/>
    </source>
</evidence>